<dbReference type="EMBL" id="JAWDGP010002758">
    <property type="protein sequence ID" value="KAK3780114.1"/>
    <property type="molecule type" value="Genomic_DNA"/>
</dbReference>
<keyword evidence="1" id="KW-0812">Transmembrane</keyword>
<keyword evidence="3" id="KW-1185">Reference proteome</keyword>
<evidence type="ECO:0000256" key="1">
    <source>
        <dbReference type="SAM" id="Phobius"/>
    </source>
</evidence>
<keyword evidence="1" id="KW-1133">Transmembrane helix</keyword>
<keyword evidence="1" id="KW-0472">Membrane</keyword>
<dbReference type="Proteomes" id="UP001283361">
    <property type="component" value="Unassembled WGS sequence"/>
</dbReference>
<proteinExistence type="predicted"/>
<sequence>MVLMGLSKEAYWLSWVCTFQIYFLPITSLYAYLISTAPNEYLPALLMGADPSLCVVFMICYGQALVTFCFFHEHFSAQWCVAGLNSPSKGAVM</sequence>
<accession>A0AAE1A2D4</accession>
<evidence type="ECO:0000313" key="2">
    <source>
        <dbReference type="EMBL" id="KAK3780114.1"/>
    </source>
</evidence>
<gene>
    <name evidence="2" type="ORF">RRG08_051592</name>
</gene>
<evidence type="ECO:0000313" key="3">
    <source>
        <dbReference type="Proteomes" id="UP001283361"/>
    </source>
</evidence>
<feature type="transmembrane region" description="Helical" evidence="1">
    <location>
        <begin position="53"/>
        <end position="71"/>
    </location>
</feature>
<name>A0AAE1A2D4_9GAST</name>
<feature type="transmembrane region" description="Helical" evidence="1">
    <location>
        <begin position="12"/>
        <end position="33"/>
    </location>
</feature>
<dbReference type="AlphaFoldDB" id="A0AAE1A2D4"/>
<comment type="caution">
    <text evidence="2">The sequence shown here is derived from an EMBL/GenBank/DDBJ whole genome shotgun (WGS) entry which is preliminary data.</text>
</comment>
<reference evidence="2" key="1">
    <citation type="journal article" date="2023" name="G3 (Bethesda)">
        <title>A reference genome for the long-term kleptoplast-retaining sea slug Elysia crispata morphotype clarki.</title>
        <authorList>
            <person name="Eastman K.E."/>
            <person name="Pendleton A.L."/>
            <person name="Shaikh M.A."/>
            <person name="Suttiyut T."/>
            <person name="Ogas R."/>
            <person name="Tomko P."/>
            <person name="Gavelis G."/>
            <person name="Widhalm J.R."/>
            <person name="Wisecaver J.H."/>
        </authorList>
    </citation>
    <scope>NUCLEOTIDE SEQUENCE</scope>
    <source>
        <strain evidence="2">ECLA1</strain>
    </source>
</reference>
<protein>
    <submittedName>
        <fullName evidence="2">Uncharacterized protein</fullName>
    </submittedName>
</protein>
<organism evidence="2 3">
    <name type="scientific">Elysia crispata</name>
    <name type="common">lettuce slug</name>
    <dbReference type="NCBI Taxonomy" id="231223"/>
    <lineage>
        <taxon>Eukaryota</taxon>
        <taxon>Metazoa</taxon>
        <taxon>Spiralia</taxon>
        <taxon>Lophotrochozoa</taxon>
        <taxon>Mollusca</taxon>
        <taxon>Gastropoda</taxon>
        <taxon>Heterobranchia</taxon>
        <taxon>Euthyneura</taxon>
        <taxon>Panpulmonata</taxon>
        <taxon>Sacoglossa</taxon>
        <taxon>Placobranchoidea</taxon>
        <taxon>Plakobranchidae</taxon>
        <taxon>Elysia</taxon>
    </lineage>
</organism>